<dbReference type="Proteomes" id="UP000658720">
    <property type="component" value="Unassembled WGS sequence"/>
</dbReference>
<organism evidence="1 2">
    <name type="scientific">Synechocystis salina LEGE 00031</name>
    <dbReference type="NCBI Taxonomy" id="1828736"/>
    <lineage>
        <taxon>Bacteria</taxon>
        <taxon>Bacillati</taxon>
        <taxon>Cyanobacteriota</taxon>
        <taxon>Cyanophyceae</taxon>
        <taxon>Synechococcales</taxon>
        <taxon>Merismopediaceae</taxon>
        <taxon>Synechocystis</taxon>
    </lineage>
</organism>
<evidence type="ECO:0000313" key="2">
    <source>
        <dbReference type="Proteomes" id="UP000658720"/>
    </source>
</evidence>
<dbReference type="PANTHER" id="PTHR34235:SF3">
    <property type="entry name" value="SLR1203 PROTEIN"/>
    <property type="match status" value="1"/>
</dbReference>
<gene>
    <name evidence="1" type="ORF">IQ217_02010</name>
</gene>
<dbReference type="Pfam" id="PF01724">
    <property type="entry name" value="DUF29"/>
    <property type="match status" value="1"/>
</dbReference>
<dbReference type="EMBL" id="JADEVV010000004">
    <property type="protein sequence ID" value="MBE9252644.1"/>
    <property type="molecule type" value="Genomic_DNA"/>
</dbReference>
<dbReference type="RefSeq" id="WP_194018724.1">
    <property type="nucleotide sequence ID" value="NZ_JADEVV010000004.1"/>
</dbReference>
<reference evidence="1 2" key="1">
    <citation type="submission" date="2020-10" db="EMBL/GenBank/DDBJ databases">
        <authorList>
            <person name="Castelo-Branco R."/>
            <person name="Eusebio N."/>
            <person name="Adriana R."/>
            <person name="Vieira A."/>
            <person name="Brugerolle De Fraissinette N."/>
            <person name="Rezende De Castro R."/>
            <person name="Schneider M.P."/>
            <person name="Vasconcelos V."/>
            <person name="Leao P.N."/>
        </authorList>
    </citation>
    <scope>NUCLEOTIDE SEQUENCE [LARGE SCALE GENOMIC DNA]</scope>
    <source>
        <strain evidence="1 2">LEGE 00031</strain>
    </source>
</reference>
<dbReference type="PANTHER" id="PTHR34235">
    <property type="entry name" value="SLR1203 PROTEIN-RELATED"/>
    <property type="match status" value="1"/>
</dbReference>
<name>A0ABR9VMS5_9SYNC</name>
<dbReference type="InterPro" id="IPR002636">
    <property type="entry name" value="DUF29"/>
</dbReference>
<protein>
    <submittedName>
        <fullName evidence="1">DUF29 domain-containing protein</fullName>
    </submittedName>
</protein>
<accession>A0ABR9VMS5</accession>
<proteinExistence type="predicted"/>
<evidence type="ECO:0000313" key="1">
    <source>
        <dbReference type="EMBL" id="MBE9252644.1"/>
    </source>
</evidence>
<sequence length="156" mass="18564">MESQLQFPISPSEVLSELYEQDPTQWLEVTVSLLRQNALVDVDWVHLIEELESLGKRDRNRVAHLLEQLIRHCLLLQYWQQERGRNQNHWRAEIQGFRTQLRRHLTTTLKNYLEEELPQIYQDALGYVQEKTGHTVDFPQKCPYSLTQLLESLPLD</sequence>
<dbReference type="Gene3D" id="1.20.1220.20">
    <property type="entry name" value="Uncharcterised protein PF01724"/>
    <property type="match status" value="1"/>
</dbReference>
<keyword evidence="2" id="KW-1185">Reference proteome</keyword>
<comment type="caution">
    <text evidence="1">The sequence shown here is derived from an EMBL/GenBank/DDBJ whole genome shotgun (WGS) entry which is preliminary data.</text>
</comment>